<dbReference type="EMBL" id="CP029288">
    <property type="protein sequence ID" value="AWR97408.1"/>
    <property type="molecule type" value="Genomic_DNA"/>
</dbReference>
<reference evidence="1 2" key="1">
    <citation type="submission" date="2018-05" db="EMBL/GenBank/DDBJ databases">
        <title>Complete Genome Sequences of Extremely Thermoacidophilic, Metal-Mobilizing Type-Strain Members of the Archaeal Family Sulfolobaceae: Acidianus brierleyi DSM-1651T, Acidianus sulfidivorans DSM-18786T, Metallosphaera hakonensis DSM-7519T, and Metallosphaera prunae DSM-10039T.</title>
        <authorList>
            <person name="Counts J.A."/>
            <person name="Kelly R.M."/>
        </authorList>
    </citation>
    <scope>NUCLEOTIDE SEQUENCE [LARGE SCALE GENOMIC DNA]</scope>
    <source>
        <strain evidence="1 2">JP7</strain>
    </source>
</reference>
<protein>
    <submittedName>
        <fullName evidence="1">Uncharacterized protein</fullName>
    </submittedName>
</protein>
<keyword evidence="2" id="KW-1185">Reference proteome</keyword>
<sequence>MKLFGYNIDSVLTPEAKYVVTSRYFLDTLAEAYPAVISLNLEGKILRELVFIKQSRLKGRTIQEGYKYEIESHSDGRLNSLSKCEKIILGIKAKKISNINAITTQLRFFGFKKGNLERLLIIHDVPIIAKDKKDLFFQIQKFLNEWNVKVDNIPGLVLKKEESKVTNSKIIDLDYLSLPL</sequence>
<evidence type="ECO:0000313" key="1">
    <source>
        <dbReference type="EMBL" id="AWR97408.1"/>
    </source>
</evidence>
<accession>A0A2U9IN00</accession>
<dbReference type="OrthoDB" id="34684at2157"/>
<dbReference type="Proteomes" id="UP000248410">
    <property type="component" value="Chromosome"/>
</dbReference>
<organism evidence="1 2">
    <name type="scientific">Acidianus sulfidivorans JP7</name>
    <dbReference type="NCBI Taxonomy" id="619593"/>
    <lineage>
        <taxon>Archaea</taxon>
        <taxon>Thermoproteota</taxon>
        <taxon>Thermoprotei</taxon>
        <taxon>Sulfolobales</taxon>
        <taxon>Sulfolobaceae</taxon>
        <taxon>Acidianus</taxon>
    </lineage>
</organism>
<dbReference type="GeneID" id="36837803"/>
<dbReference type="KEGG" id="asul:DFR86_07500"/>
<dbReference type="RefSeq" id="WP_110380298.1">
    <property type="nucleotide sequence ID" value="NZ_CP029288.2"/>
</dbReference>
<gene>
    <name evidence="1" type="ORF">DFR86_07500</name>
</gene>
<proteinExistence type="predicted"/>
<name>A0A2U9IN00_9CREN</name>
<dbReference type="AlphaFoldDB" id="A0A2U9IN00"/>
<evidence type="ECO:0000313" key="2">
    <source>
        <dbReference type="Proteomes" id="UP000248410"/>
    </source>
</evidence>